<feature type="region of interest" description="Disordered" evidence="1">
    <location>
        <begin position="332"/>
        <end position="400"/>
    </location>
</feature>
<evidence type="ECO:0000256" key="2">
    <source>
        <dbReference type="SAM" id="Phobius"/>
    </source>
</evidence>
<keyword evidence="2" id="KW-1133">Transmembrane helix</keyword>
<proteinExistence type="predicted"/>
<comment type="caution">
    <text evidence="3">The sequence shown here is derived from an EMBL/GenBank/DDBJ whole genome shotgun (WGS) entry which is preliminary data.</text>
</comment>
<dbReference type="EMBL" id="JBJQND010000009">
    <property type="protein sequence ID" value="KAL3866141.1"/>
    <property type="molecule type" value="Genomic_DNA"/>
</dbReference>
<accession>A0ABD3VYC2</accession>
<name>A0ABD3VYC2_SINWO</name>
<feature type="non-terminal residue" evidence="3">
    <location>
        <position position="1"/>
    </location>
</feature>
<evidence type="ECO:0000256" key="1">
    <source>
        <dbReference type="SAM" id="MobiDB-lite"/>
    </source>
</evidence>
<feature type="region of interest" description="Disordered" evidence="1">
    <location>
        <begin position="63"/>
        <end position="91"/>
    </location>
</feature>
<keyword evidence="2" id="KW-0472">Membrane</keyword>
<feature type="compositionally biased region" description="Polar residues" evidence="1">
    <location>
        <begin position="159"/>
        <end position="173"/>
    </location>
</feature>
<keyword evidence="4" id="KW-1185">Reference proteome</keyword>
<feature type="region of interest" description="Disordered" evidence="1">
    <location>
        <begin position="155"/>
        <end position="186"/>
    </location>
</feature>
<feature type="compositionally biased region" description="Polar residues" evidence="1">
    <location>
        <begin position="361"/>
        <end position="384"/>
    </location>
</feature>
<dbReference type="AlphaFoldDB" id="A0ABD3VYC2"/>
<feature type="transmembrane region" description="Helical" evidence="2">
    <location>
        <begin position="511"/>
        <end position="532"/>
    </location>
</feature>
<evidence type="ECO:0000313" key="4">
    <source>
        <dbReference type="Proteomes" id="UP001634394"/>
    </source>
</evidence>
<sequence length="536" mass="60344">AIFRGHISGQRSKGLKVNPIYNDISGQYSTGIQNKDSSGRPNGDIYVEIYETFPSVHKKRILKKTRSAPPRNKDSGGIKSGITNKETIKDEPLRTLQEQMDEGAVHAPVKKNISDGNNKNIMNNVTSTSRTFLKDTNSLISSHENADRKDRFGIRNPAFDQNENPIDSQSQVIHKSEKQSEVETGSPSLRKITVLVTQAVVHSALQKENRTENKTDLTSDLVSDWPDLDSIALPIDEDRSQTVEKSVDEQNLLKQKFRTDRENQNTISVTTSCESRHLNSSKSDYPFSVSASEGKNDSLSNVNSNVIATETDVDIDVDVTTNKSLNSEELITEQPIHSAHSSHDKHSEYDKVQRRAHSENVEQTSNRPIKSILAITNTDAQTGNSKSKSHTHSSEHKSVKFTEDTVFNEDKPKKYKAEQINLRVIYGGRISNDAAFVKLNPVYVENVSDPDRERAHSLTDDEKMEFRRSFHRADRHDVNRNGKIVGLEVSRNERLLQRTIAKKRRQLCIKWMLVIVIVIIITTVATVVGVHFSDLI</sequence>
<organism evidence="3 4">
    <name type="scientific">Sinanodonta woodiana</name>
    <name type="common">Chinese pond mussel</name>
    <name type="synonym">Anodonta woodiana</name>
    <dbReference type="NCBI Taxonomy" id="1069815"/>
    <lineage>
        <taxon>Eukaryota</taxon>
        <taxon>Metazoa</taxon>
        <taxon>Spiralia</taxon>
        <taxon>Lophotrochozoa</taxon>
        <taxon>Mollusca</taxon>
        <taxon>Bivalvia</taxon>
        <taxon>Autobranchia</taxon>
        <taxon>Heteroconchia</taxon>
        <taxon>Palaeoheterodonta</taxon>
        <taxon>Unionida</taxon>
        <taxon>Unionoidea</taxon>
        <taxon>Unionidae</taxon>
        <taxon>Unioninae</taxon>
        <taxon>Sinanodonta</taxon>
    </lineage>
</organism>
<evidence type="ECO:0000313" key="3">
    <source>
        <dbReference type="EMBL" id="KAL3866141.1"/>
    </source>
</evidence>
<keyword evidence="2" id="KW-0812">Transmembrane</keyword>
<feature type="region of interest" description="Disordered" evidence="1">
    <location>
        <begin position="272"/>
        <end position="300"/>
    </location>
</feature>
<protein>
    <submittedName>
        <fullName evidence="3">Uncharacterized protein</fullName>
    </submittedName>
</protein>
<feature type="compositionally biased region" description="Basic and acidic residues" evidence="1">
    <location>
        <begin position="341"/>
        <end position="360"/>
    </location>
</feature>
<gene>
    <name evidence="3" type="ORF">ACJMK2_043470</name>
</gene>
<reference evidence="3 4" key="1">
    <citation type="submission" date="2024-11" db="EMBL/GenBank/DDBJ databases">
        <title>Chromosome-level genome assembly of the freshwater bivalve Anodonta woodiana.</title>
        <authorList>
            <person name="Chen X."/>
        </authorList>
    </citation>
    <scope>NUCLEOTIDE SEQUENCE [LARGE SCALE GENOMIC DNA]</scope>
    <source>
        <strain evidence="3">MN2024</strain>
        <tissue evidence="3">Gills</tissue>
    </source>
</reference>
<dbReference type="Proteomes" id="UP001634394">
    <property type="component" value="Unassembled WGS sequence"/>
</dbReference>